<evidence type="ECO:0000313" key="1">
    <source>
        <dbReference type="EMBL" id="ETV92969.1"/>
    </source>
</evidence>
<accession>A0A024TG53</accession>
<reference evidence="2 3" key="2">
    <citation type="submission" date="2018-08" db="EMBL/GenBank/DDBJ databases">
        <title>Aphanomyces genome sequencing and annotation.</title>
        <authorList>
            <person name="Minardi D."/>
            <person name="Oidtmann B."/>
            <person name="Van Der Giezen M."/>
            <person name="Studholme D.J."/>
        </authorList>
    </citation>
    <scope>NUCLEOTIDE SEQUENCE [LARGE SCALE GENOMIC DNA]</scope>
    <source>
        <strain evidence="2 3">NJM0002</strain>
    </source>
</reference>
<dbReference type="AlphaFoldDB" id="A0A024TG53"/>
<dbReference type="VEuPathDB" id="FungiDB:H310_12964"/>
<dbReference type="OrthoDB" id="74572at2759"/>
<keyword evidence="3" id="KW-1185">Reference proteome</keyword>
<dbReference type="GeneID" id="20090014"/>
<protein>
    <submittedName>
        <fullName evidence="1">Uncharacterized protein</fullName>
    </submittedName>
</protein>
<dbReference type="Proteomes" id="UP000285060">
    <property type="component" value="Unassembled WGS sequence"/>
</dbReference>
<evidence type="ECO:0000313" key="3">
    <source>
        <dbReference type="Proteomes" id="UP000285060"/>
    </source>
</evidence>
<name>A0A024TG53_9STRA</name>
<reference evidence="1" key="1">
    <citation type="submission" date="2013-12" db="EMBL/GenBank/DDBJ databases">
        <title>The Genome Sequence of Aphanomyces invadans NJM9701.</title>
        <authorList>
            <consortium name="The Broad Institute Genomics Platform"/>
            <person name="Russ C."/>
            <person name="Tyler B."/>
            <person name="van West P."/>
            <person name="Dieguez-Uribeondo J."/>
            <person name="Young S.K."/>
            <person name="Zeng Q."/>
            <person name="Gargeya S."/>
            <person name="Fitzgerald M."/>
            <person name="Abouelleil A."/>
            <person name="Alvarado L."/>
            <person name="Chapman S.B."/>
            <person name="Gainer-Dewar J."/>
            <person name="Goldberg J."/>
            <person name="Griggs A."/>
            <person name="Gujja S."/>
            <person name="Hansen M."/>
            <person name="Howarth C."/>
            <person name="Imamovic A."/>
            <person name="Ireland A."/>
            <person name="Larimer J."/>
            <person name="McCowan C."/>
            <person name="Murphy C."/>
            <person name="Pearson M."/>
            <person name="Poon T.W."/>
            <person name="Priest M."/>
            <person name="Roberts A."/>
            <person name="Saif S."/>
            <person name="Shea T."/>
            <person name="Sykes S."/>
            <person name="Wortman J."/>
            <person name="Nusbaum C."/>
            <person name="Birren B."/>
        </authorList>
    </citation>
    <scope>NUCLEOTIDE SEQUENCE [LARGE SCALE GENOMIC DNA]</scope>
    <source>
        <strain evidence="1">NJM9701</strain>
    </source>
</reference>
<proteinExistence type="predicted"/>
<organism evidence="1">
    <name type="scientific">Aphanomyces invadans</name>
    <dbReference type="NCBI Taxonomy" id="157072"/>
    <lineage>
        <taxon>Eukaryota</taxon>
        <taxon>Sar</taxon>
        <taxon>Stramenopiles</taxon>
        <taxon>Oomycota</taxon>
        <taxon>Saprolegniomycetes</taxon>
        <taxon>Saprolegniales</taxon>
        <taxon>Verrucalvaceae</taxon>
        <taxon>Aphanomyces</taxon>
    </lineage>
</organism>
<dbReference type="EMBL" id="QUSY01000689">
    <property type="protein sequence ID" value="RHY27872.1"/>
    <property type="molecule type" value="Genomic_DNA"/>
</dbReference>
<evidence type="ECO:0000313" key="2">
    <source>
        <dbReference type="EMBL" id="RHY27872.1"/>
    </source>
</evidence>
<gene>
    <name evidence="2" type="ORF">DYB32_006475</name>
    <name evidence="1" type="ORF">H310_12964</name>
</gene>
<sequence length="120" mass="13679">MAGRSMEKMSFKVKVASWFQALTKRSKCTCPHATRAKQKKPKKTSYVVSEPIAIPRKYANENKPTTIVGGQRVPYIPAQVSQLREGRRSYDPIEEVHPPCTHCLAQTRRHTVTSMDDDDY</sequence>
<dbReference type="RefSeq" id="XP_008878490.1">
    <property type="nucleotide sequence ID" value="XM_008880268.1"/>
</dbReference>
<dbReference type="EMBL" id="KI913996">
    <property type="protein sequence ID" value="ETV92969.1"/>
    <property type="molecule type" value="Genomic_DNA"/>
</dbReference>